<evidence type="ECO:0000313" key="2">
    <source>
        <dbReference type="EMBL" id="EHY31283.1"/>
    </source>
</evidence>
<evidence type="ECO:0000313" key="3">
    <source>
        <dbReference type="Proteomes" id="UP000004956"/>
    </source>
</evidence>
<dbReference type="STRING" id="762967.HMPREF9440_01345"/>
<name>H3KF28_9BURK</name>
<keyword evidence="3" id="KW-1185">Reference proteome</keyword>
<dbReference type="PATRIC" id="fig|762967.3.peg.1056"/>
<dbReference type="HOGENOM" id="CLU_038034_13_3_4"/>
<protein>
    <submittedName>
        <fullName evidence="2">Periplasmic binding protein</fullName>
    </submittedName>
</protein>
<feature type="domain" description="Fe/B12 periplasmic-binding" evidence="1">
    <location>
        <begin position="11"/>
        <end position="296"/>
    </location>
</feature>
<dbReference type="InterPro" id="IPR002491">
    <property type="entry name" value="ABC_transptr_periplasmic_BD"/>
</dbReference>
<dbReference type="AlphaFoldDB" id="H3KF28"/>
<evidence type="ECO:0000259" key="1">
    <source>
        <dbReference type="PROSITE" id="PS50983"/>
    </source>
</evidence>
<organism evidence="2 3">
    <name type="scientific">Sutterella parvirubra YIT 11816</name>
    <dbReference type="NCBI Taxonomy" id="762967"/>
    <lineage>
        <taxon>Bacteria</taxon>
        <taxon>Pseudomonadati</taxon>
        <taxon>Pseudomonadota</taxon>
        <taxon>Betaproteobacteria</taxon>
        <taxon>Burkholderiales</taxon>
        <taxon>Sutterellaceae</taxon>
        <taxon>Sutterella</taxon>
    </lineage>
</organism>
<dbReference type="PANTHER" id="PTHR30535:SF34">
    <property type="entry name" value="MOLYBDATE-BINDING PROTEIN MOLA"/>
    <property type="match status" value="1"/>
</dbReference>
<gene>
    <name evidence="2" type="ORF">HMPREF9440_01345</name>
</gene>
<accession>H3KF28</accession>
<dbReference type="Gene3D" id="1.20.58.2180">
    <property type="match status" value="1"/>
</dbReference>
<sequence length="344" mass="37854">DRVEVPERIERAVVTNIFPMASAVAVYTGRGDVIVGMHPSSWAAAKSGLLGEVFPEVLKADHAFMKGASVNLEALMALEPDVVLVNAADRRTIDMLRSAELAAYAVSTTKWDYDAMATFDAWMATLGNLFPEADPEGAKKVALKAEVERLDTLVRERTKDVKAEERPRAMFVVRMDERQIVTSGKRFFGDYWIREGAGRNVAEGVTGENANAVVSMEQVYAWDPEVVFLTNFTPVMPEDLLKGDAGKTSGQDWSEVAAVKTGRVFKMPLGFYRTFTPSAETPFTRLWVAAKLHPERFADVDLALEAKRFYRNAFGIELTDRQIEGILNPGAAAGQGAGTNIRGR</sequence>
<dbReference type="PANTHER" id="PTHR30535">
    <property type="entry name" value="VITAMIN B12-BINDING PROTEIN"/>
    <property type="match status" value="1"/>
</dbReference>
<dbReference type="Proteomes" id="UP000004956">
    <property type="component" value="Unassembled WGS sequence"/>
</dbReference>
<dbReference type="PROSITE" id="PS50983">
    <property type="entry name" value="FE_B12_PBP"/>
    <property type="match status" value="1"/>
</dbReference>
<comment type="caution">
    <text evidence="2">The sequence shown here is derived from an EMBL/GenBank/DDBJ whole genome shotgun (WGS) entry which is preliminary data.</text>
</comment>
<proteinExistence type="predicted"/>
<dbReference type="EMBL" id="AFBQ01000186">
    <property type="protein sequence ID" value="EHY31283.1"/>
    <property type="molecule type" value="Genomic_DNA"/>
</dbReference>
<reference evidence="2 3" key="1">
    <citation type="submission" date="2011-11" db="EMBL/GenBank/DDBJ databases">
        <authorList>
            <person name="Weinstock G."/>
            <person name="Sodergren E."/>
            <person name="Clifton S."/>
            <person name="Fulton L."/>
            <person name="Fulton B."/>
            <person name="Courtney L."/>
            <person name="Fronick C."/>
            <person name="Harrison M."/>
            <person name="Strong C."/>
            <person name="Farmer C."/>
            <person name="Delahaunty K."/>
            <person name="Markovic C."/>
            <person name="Hall O."/>
            <person name="Minx P."/>
            <person name="Tomlinson C."/>
            <person name="Mitreva M."/>
            <person name="Hou S."/>
            <person name="Chen J."/>
            <person name="Wollam A."/>
            <person name="Pepin K.H."/>
            <person name="Johnson M."/>
            <person name="Bhonagiri V."/>
            <person name="Zhang X."/>
            <person name="Suruliraj S."/>
            <person name="Warren W."/>
            <person name="Chinwalla A."/>
            <person name="Mardis E.R."/>
            <person name="Wilson R.K."/>
        </authorList>
    </citation>
    <scope>NUCLEOTIDE SEQUENCE [LARGE SCALE GENOMIC DNA]</scope>
    <source>
        <strain evidence="2 3">YIT 11816</strain>
    </source>
</reference>
<dbReference type="Pfam" id="PF01497">
    <property type="entry name" value="Peripla_BP_2"/>
    <property type="match status" value="1"/>
</dbReference>
<dbReference type="SUPFAM" id="SSF53807">
    <property type="entry name" value="Helical backbone' metal receptor"/>
    <property type="match status" value="1"/>
</dbReference>
<dbReference type="InterPro" id="IPR050902">
    <property type="entry name" value="ABC_Transporter_SBP"/>
</dbReference>
<feature type="non-terminal residue" evidence="2">
    <location>
        <position position="1"/>
    </location>
</feature>
<dbReference type="Gene3D" id="3.40.50.1980">
    <property type="entry name" value="Nitrogenase molybdenum iron protein domain"/>
    <property type="match status" value="2"/>
</dbReference>
<dbReference type="RefSeq" id="WP_008542251.1">
    <property type="nucleotide sequence ID" value="NZ_JH604960.1"/>
</dbReference>